<organism evidence="1 2">
    <name type="scientific">Paraclostridium benzoelyticum</name>
    <dbReference type="NCBI Taxonomy" id="1629550"/>
    <lineage>
        <taxon>Bacteria</taxon>
        <taxon>Bacillati</taxon>
        <taxon>Bacillota</taxon>
        <taxon>Clostridia</taxon>
        <taxon>Peptostreptococcales</taxon>
        <taxon>Peptostreptococcaceae</taxon>
        <taxon>Paraclostridium</taxon>
    </lineage>
</organism>
<dbReference type="AlphaFoldDB" id="A0A0M3DCM6"/>
<keyword evidence="2" id="KW-1185">Reference proteome</keyword>
<proteinExistence type="predicted"/>
<dbReference type="PATRIC" id="fig|1629550.3.peg.2339"/>
<evidence type="ECO:0000313" key="1">
    <source>
        <dbReference type="EMBL" id="KKY00410.1"/>
    </source>
</evidence>
<sequence length="353" mass="42259">MYKKLLIGFFILLLMLILAYTQINKESNGSKVEVRGLTLKISLVTVAYDVYRTNFKNVDEFNENLYKNCGEYGVDYYKWLKETYSTMDTEMKRRLIRIYDNYGEWKYVSETISVDDNASVEEVVEKINNQSKLELSQMRKEDIDIFYNYFYKTYLKEFIESNNSKIELNRKKVNRYLEKENIDIFKFMEYESGIKFNKDYTALFYYDLRPIGAMGFENGNYKISTIQPSTNKDNLFGAPFHEYSHELFRNFTGTKEFIKISNELKKDKTLLDSYNSFGKDAYDWVGWCEENLVEGFAKYLEHKCYNRKKTNTTYVYDVKFYNYLIDNKFNLKDTDLKDVSINFYEDTLSKNSY</sequence>
<dbReference type="EMBL" id="LBBT01000284">
    <property type="protein sequence ID" value="KKY00410.1"/>
    <property type="molecule type" value="Genomic_DNA"/>
</dbReference>
<dbReference type="Proteomes" id="UP000034407">
    <property type="component" value="Unassembled WGS sequence"/>
</dbReference>
<dbReference type="OrthoDB" id="42274at2"/>
<comment type="caution">
    <text evidence="1">The sequence shown here is derived from an EMBL/GenBank/DDBJ whole genome shotgun (WGS) entry which is preliminary data.</text>
</comment>
<protein>
    <submittedName>
        <fullName evidence="1">Uncharacterized protein</fullName>
    </submittedName>
</protein>
<dbReference type="RefSeq" id="WP_046823865.1">
    <property type="nucleotide sequence ID" value="NZ_LBBT01000284.1"/>
</dbReference>
<accession>A0A0M3DCM6</accession>
<name>A0A0M3DCM6_9FIRM</name>
<reference evidence="1 2" key="1">
    <citation type="submission" date="2015-04" db="EMBL/GenBank/DDBJ databases">
        <title>Microcin producing Clostridium sp. JC272T.</title>
        <authorList>
            <person name="Jyothsna T."/>
            <person name="Sasikala C."/>
            <person name="Ramana C."/>
        </authorList>
    </citation>
    <scope>NUCLEOTIDE SEQUENCE [LARGE SCALE GENOMIC DNA]</scope>
    <source>
        <strain evidence="1 2">JC272</strain>
    </source>
</reference>
<evidence type="ECO:0000313" key="2">
    <source>
        <dbReference type="Proteomes" id="UP000034407"/>
    </source>
</evidence>
<gene>
    <name evidence="1" type="ORF">VN21_14340</name>
</gene>